<keyword evidence="3" id="KW-1185">Reference proteome</keyword>
<organism evidence="2 3">
    <name type="scientific">Hyphopichia burtonii NRRL Y-1933</name>
    <dbReference type="NCBI Taxonomy" id="984485"/>
    <lineage>
        <taxon>Eukaryota</taxon>
        <taxon>Fungi</taxon>
        <taxon>Dikarya</taxon>
        <taxon>Ascomycota</taxon>
        <taxon>Saccharomycotina</taxon>
        <taxon>Pichiomycetes</taxon>
        <taxon>Debaryomycetaceae</taxon>
        <taxon>Hyphopichia</taxon>
    </lineage>
</organism>
<feature type="region of interest" description="Disordered" evidence="1">
    <location>
        <begin position="278"/>
        <end position="308"/>
    </location>
</feature>
<feature type="compositionally biased region" description="Basic and acidic residues" evidence="1">
    <location>
        <begin position="104"/>
        <end position="188"/>
    </location>
</feature>
<dbReference type="RefSeq" id="XP_020074600.1">
    <property type="nucleotide sequence ID" value="XM_020220257.1"/>
</dbReference>
<dbReference type="EMBL" id="KV454544">
    <property type="protein sequence ID" value="ODV65533.1"/>
    <property type="molecule type" value="Genomic_DNA"/>
</dbReference>
<dbReference type="GeneID" id="30994807"/>
<dbReference type="Proteomes" id="UP000095085">
    <property type="component" value="Unassembled WGS sequence"/>
</dbReference>
<dbReference type="OrthoDB" id="4096449at2759"/>
<feature type="compositionally biased region" description="Basic and acidic residues" evidence="1">
    <location>
        <begin position="298"/>
        <end position="308"/>
    </location>
</feature>
<accession>A0A1E4RE70</accession>
<feature type="region of interest" description="Disordered" evidence="1">
    <location>
        <begin position="104"/>
        <end position="208"/>
    </location>
</feature>
<name>A0A1E4RE70_9ASCO</name>
<evidence type="ECO:0000256" key="1">
    <source>
        <dbReference type="SAM" id="MobiDB-lite"/>
    </source>
</evidence>
<evidence type="ECO:0000313" key="3">
    <source>
        <dbReference type="Proteomes" id="UP000095085"/>
    </source>
</evidence>
<proteinExistence type="predicted"/>
<protein>
    <submittedName>
        <fullName evidence="2">Uncharacterized protein</fullName>
    </submittedName>
</protein>
<sequence>MSILISGLNKLNITKSNNKNELDQPSNGELIKKLNYEELEKNYEIHKYYPQFIHNQGISTPTIKELIIDKPIYSKANEHIEGWKNPGTRKALITELDIETGELKRYEQPDKDQRKDRREERRERREERREDRKDRREERREDRKDRREDRRERREDRREDRHERREELREHRHERREELREHRHERKEVRRRRKREPHGLFTNQLTMPSVYERYRSSSEESLRLARNQTSYSYDATKSNMTNKRSNKWKFKFNERRLSEQLGMYSYLIHVMTSFRTMQKKQNKQERKWRGTRASCGVHSEKAGKRCAP</sequence>
<evidence type="ECO:0000313" key="2">
    <source>
        <dbReference type="EMBL" id="ODV65533.1"/>
    </source>
</evidence>
<dbReference type="AlphaFoldDB" id="A0A1E4RE70"/>
<gene>
    <name evidence="2" type="ORF">HYPBUDRAFT_150175</name>
</gene>
<reference evidence="3" key="1">
    <citation type="submission" date="2016-05" db="EMBL/GenBank/DDBJ databases">
        <title>Comparative genomics of biotechnologically important yeasts.</title>
        <authorList>
            <consortium name="DOE Joint Genome Institute"/>
            <person name="Riley R."/>
            <person name="Haridas S."/>
            <person name="Wolfe K.H."/>
            <person name="Lopes M.R."/>
            <person name="Hittinger C.T."/>
            <person name="Goker M."/>
            <person name="Salamov A."/>
            <person name="Wisecaver J."/>
            <person name="Long T.M."/>
            <person name="Aerts A.L."/>
            <person name="Barry K."/>
            <person name="Choi C."/>
            <person name="Clum A."/>
            <person name="Coughlan A.Y."/>
            <person name="Deshpande S."/>
            <person name="Douglass A.P."/>
            <person name="Hanson S.J."/>
            <person name="Klenk H.-P."/>
            <person name="Labutti K."/>
            <person name="Lapidus A."/>
            <person name="Lindquist E."/>
            <person name="Lipzen A."/>
            <person name="Meier-Kolthoff J.P."/>
            <person name="Ohm R.A."/>
            <person name="Otillar R.P."/>
            <person name="Pangilinan J."/>
            <person name="Peng Y."/>
            <person name="Rokas A."/>
            <person name="Rosa C.A."/>
            <person name="Scheuner C."/>
            <person name="Sibirny A.A."/>
            <person name="Slot J.C."/>
            <person name="Stielow J.B."/>
            <person name="Sun H."/>
            <person name="Kurtzman C.P."/>
            <person name="Blackwell M."/>
            <person name="Grigoriev I.V."/>
            <person name="Jeffries T.W."/>
        </authorList>
    </citation>
    <scope>NUCLEOTIDE SEQUENCE [LARGE SCALE GENOMIC DNA]</scope>
    <source>
        <strain evidence="3">NRRL Y-1933</strain>
    </source>
</reference>